<evidence type="ECO:0000313" key="3">
    <source>
        <dbReference type="EMBL" id="VDO68064.1"/>
    </source>
</evidence>
<feature type="region of interest" description="Disordered" evidence="1">
    <location>
        <begin position="54"/>
        <end position="83"/>
    </location>
</feature>
<feature type="signal peptide" evidence="2">
    <location>
        <begin position="1"/>
        <end position="16"/>
    </location>
</feature>
<evidence type="ECO:0000256" key="1">
    <source>
        <dbReference type="SAM" id="MobiDB-lite"/>
    </source>
</evidence>
<dbReference type="OMA" id="QGSKMSC"/>
<organism evidence="5">
    <name type="scientific">Haemonchus placei</name>
    <name type="common">Barber's pole worm</name>
    <dbReference type="NCBI Taxonomy" id="6290"/>
    <lineage>
        <taxon>Eukaryota</taxon>
        <taxon>Metazoa</taxon>
        <taxon>Ecdysozoa</taxon>
        <taxon>Nematoda</taxon>
        <taxon>Chromadorea</taxon>
        <taxon>Rhabditida</taxon>
        <taxon>Rhabditina</taxon>
        <taxon>Rhabditomorpha</taxon>
        <taxon>Strongyloidea</taxon>
        <taxon>Trichostrongylidae</taxon>
        <taxon>Haemonchus</taxon>
    </lineage>
</organism>
<accession>A0A0N4X106</accession>
<name>A0A0N4X106_HAEPC</name>
<evidence type="ECO:0000313" key="5">
    <source>
        <dbReference type="WBParaSite" id="HPLM_0001797701-mRNA-1"/>
    </source>
</evidence>
<gene>
    <name evidence="3" type="ORF">HPLM_LOCUS17969</name>
</gene>
<feature type="compositionally biased region" description="Low complexity" evidence="1">
    <location>
        <begin position="61"/>
        <end position="73"/>
    </location>
</feature>
<evidence type="ECO:0000256" key="2">
    <source>
        <dbReference type="SAM" id="SignalP"/>
    </source>
</evidence>
<proteinExistence type="predicted"/>
<protein>
    <submittedName>
        <fullName evidence="5">Secreted protein</fullName>
    </submittedName>
</protein>
<reference evidence="3 4" key="2">
    <citation type="submission" date="2018-11" db="EMBL/GenBank/DDBJ databases">
        <authorList>
            <consortium name="Pathogen Informatics"/>
        </authorList>
    </citation>
    <scope>NUCLEOTIDE SEQUENCE [LARGE SCALE GENOMIC DNA]</scope>
    <source>
        <strain evidence="3 4">MHpl1</strain>
    </source>
</reference>
<keyword evidence="4" id="KW-1185">Reference proteome</keyword>
<dbReference type="EMBL" id="UZAF01020260">
    <property type="protein sequence ID" value="VDO68064.1"/>
    <property type="molecule type" value="Genomic_DNA"/>
</dbReference>
<dbReference type="AlphaFoldDB" id="A0A0N4X106"/>
<dbReference type="WBParaSite" id="HPLM_0001797701-mRNA-1">
    <property type="protein sequence ID" value="HPLM_0001797701-mRNA-1"/>
    <property type="gene ID" value="HPLM_0001797701"/>
</dbReference>
<dbReference type="Proteomes" id="UP000268014">
    <property type="component" value="Unassembled WGS sequence"/>
</dbReference>
<keyword evidence="2" id="KW-0732">Signal</keyword>
<sequence length="83" mass="8900">MHFAVILLVVVTAVHCQIPGWEPWMGIGPITWVCRGQGSKMSCFDPLGGYPGSTTNYPTGESSSTPASESTPSMRASPIVFKR</sequence>
<feature type="chain" id="PRO_5043124231" evidence="2">
    <location>
        <begin position="17"/>
        <end position="83"/>
    </location>
</feature>
<reference evidence="5" key="1">
    <citation type="submission" date="2017-02" db="UniProtKB">
        <authorList>
            <consortium name="WormBaseParasite"/>
        </authorList>
    </citation>
    <scope>IDENTIFICATION</scope>
</reference>
<evidence type="ECO:0000313" key="4">
    <source>
        <dbReference type="Proteomes" id="UP000268014"/>
    </source>
</evidence>